<feature type="domain" description="HTH gntR-type" evidence="4">
    <location>
        <begin position="11"/>
        <end position="78"/>
    </location>
</feature>
<comment type="caution">
    <text evidence="5">The sequence shown here is derived from an EMBL/GenBank/DDBJ whole genome shotgun (WGS) entry which is preliminary data.</text>
</comment>
<protein>
    <submittedName>
        <fullName evidence="5">GntR family transcriptional regulator</fullName>
    </submittedName>
</protein>
<dbReference type="SUPFAM" id="SSF48008">
    <property type="entry name" value="GntR ligand-binding domain-like"/>
    <property type="match status" value="1"/>
</dbReference>
<dbReference type="InterPro" id="IPR008920">
    <property type="entry name" value="TF_FadR/GntR_C"/>
</dbReference>
<dbReference type="Gene3D" id="1.10.10.10">
    <property type="entry name" value="Winged helix-like DNA-binding domain superfamily/Winged helix DNA-binding domain"/>
    <property type="match status" value="1"/>
</dbReference>
<dbReference type="CDD" id="cd07377">
    <property type="entry name" value="WHTH_GntR"/>
    <property type="match status" value="1"/>
</dbReference>
<dbReference type="Pfam" id="PF07729">
    <property type="entry name" value="FCD"/>
    <property type="match status" value="1"/>
</dbReference>
<keyword evidence="3" id="KW-0804">Transcription</keyword>
<dbReference type="OrthoDB" id="7834120at2"/>
<organism evidence="5 6">
    <name type="scientific">Pseudooceanicola lipolyticus</name>
    <dbReference type="NCBI Taxonomy" id="2029104"/>
    <lineage>
        <taxon>Bacteria</taxon>
        <taxon>Pseudomonadati</taxon>
        <taxon>Pseudomonadota</taxon>
        <taxon>Alphaproteobacteria</taxon>
        <taxon>Rhodobacterales</taxon>
        <taxon>Paracoccaceae</taxon>
        <taxon>Pseudooceanicola</taxon>
    </lineage>
</organism>
<name>A0A2M8J2F5_9RHOB</name>
<keyword evidence="2" id="KW-0238">DNA-binding</keyword>
<dbReference type="GO" id="GO:0003700">
    <property type="term" value="F:DNA-binding transcription factor activity"/>
    <property type="evidence" value="ECO:0007669"/>
    <property type="project" value="InterPro"/>
</dbReference>
<evidence type="ECO:0000256" key="3">
    <source>
        <dbReference type="ARBA" id="ARBA00023163"/>
    </source>
</evidence>
<dbReference type="PROSITE" id="PS50949">
    <property type="entry name" value="HTH_GNTR"/>
    <property type="match status" value="1"/>
</dbReference>
<reference evidence="5 6" key="1">
    <citation type="journal article" date="2018" name="Int. J. Syst. Evol. Microbiol.">
        <title>Pseudooceanicola lipolyticus sp. nov., a marine alphaproteobacterium, reclassification of Oceanicola flagellatus as Pseudooceanicola flagellatus comb. nov. and emended description of the genus Pseudooceanicola.</title>
        <authorList>
            <person name="Huang M.-M."/>
            <person name="Guo L.-L."/>
            <person name="Wu Y.-H."/>
            <person name="Lai Q.-L."/>
            <person name="Shao Z.-Z."/>
            <person name="Wang C.-S."/>
            <person name="Wu M."/>
            <person name="Xu X.-W."/>
        </authorList>
    </citation>
    <scope>NUCLEOTIDE SEQUENCE [LARGE SCALE GENOMIC DNA]</scope>
    <source>
        <strain evidence="5 6">157</strain>
    </source>
</reference>
<dbReference type="AlphaFoldDB" id="A0A2M8J2F5"/>
<gene>
    <name evidence="5" type="ORF">CVM52_09275</name>
</gene>
<dbReference type="PANTHER" id="PTHR43537">
    <property type="entry name" value="TRANSCRIPTIONAL REGULATOR, GNTR FAMILY"/>
    <property type="match status" value="1"/>
</dbReference>
<dbReference type="GO" id="GO:0003677">
    <property type="term" value="F:DNA binding"/>
    <property type="evidence" value="ECO:0007669"/>
    <property type="project" value="UniProtKB-KW"/>
</dbReference>
<dbReference type="InterPro" id="IPR011711">
    <property type="entry name" value="GntR_C"/>
</dbReference>
<dbReference type="Pfam" id="PF00392">
    <property type="entry name" value="GntR"/>
    <property type="match status" value="1"/>
</dbReference>
<dbReference type="InterPro" id="IPR036388">
    <property type="entry name" value="WH-like_DNA-bd_sf"/>
</dbReference>
<dbReference type="Gene3D" id="1.20.120.530">
    <property type="entry name" value="GntR ligand-binding domain-like"/>
    <property type="match status" value="1"/>
</dbReference>
<dbReference type="InterPro" id="IPR000524">
    <property type="entry name" value="Tscrpt_reg_HTH_GntR"/>
</dbReference>
<dbReference type="EMBL" id="PGTB01000025">
    <property type="protein sequence ID" value="PJE36971.1"/>
    <property type="molecule type" value="Genomic_DNA"/>
</dbReference>
<evidence type="ECO:0000259" key="4">
    <source>
        <dbReference type="PROSITE" id="PS50949"/>
    </source>
</evidence>
<accession>A0A2M8J2F5</accession>
<dbReference type="Proteomes" id="UP000231553">
    <property type="component" value="Unassembled WGS sequence"/>
</dbReference>
<keyword evidence="6" id="KW-1185">Reference proteome</keyword>
<proteinExistence type="predicted"/>
<evidence type="ECO:0000256" key="1">
    <source>
        <dbReference type="ARBA" id="ARBA00023015"/>
    </source>
</evidence>
<sequence>MSHPSHRLQRMSLPEAVAASLRERILNGEFEPGEALVQEALAAEYECSRMPVREAFRQLEAEGLIITKVHKGAFVASIPPEQIMELFELRAMLETDMLRHSLPALTEEHLLVAEAKLQELDHAYKQNEITRWGALNWEFHKSIYAAANRVQSLAIVAGINVQIERYIRLQLLLNQTFSTAEAEHRELLELCRARDEKAAVLLLERHIINAGRELVASLQAKKATK</sequence>
<evidence type="ECO:0000256" key="2">
    <source>
        <dbReference type="ARBA" id="ARBA00023125"/>
    </source>
</evidence>
<keyword evidence="1" id="KW-0805">Transcription regulation</keyword>
<dbReference type="SMART" id="SM00895">
    <property type="entry name" value="FCD"/>
    <property type="match status" value="1"/>
</dbReference>
<dbReference type="SMART" id="SM00345">
    <property type="entry name" value="HTH_GNTR"/>
    <property type="match status" value="1"/>
</dbReference>
<evidence type="ECO:0000313" key="5">
    <source>
        <dbReference type="EMBL" id="PJE36971.1"/>
    </source>
</evidence>
<dbReference type="SUPFAM" id="SSF46785">
    <property type="entry name" value="Winged helix' DNA-binding domain"/>
    <property type="match status" value="1"/>
</dbReference>
<dbReference type="PANTHER" id="PTHR43537:SF41">
    <property type="entry name" value="TRANSCRIPTIONAL REGULATORY PROTEIN"/>
    <property type="match status" value="1"/>
</dbReference>
<dbReference type="InterPro" id="IPR036390">
    <property type="entry name" value="WH_DNA-bd_sf"/>
</dbReference>
<evidence type="ECO:0000313" key="6">
    <source>
        <dbReference type="Proteomes" id="UP000231553"/>
    </source>
</evidence>